<dbReference type="GO" id="GO:0004553">
    <property type="term" value="F:hydrolase activity, hydrolyzing O-glycosyl compounds"/>
    <property type="evidence" value="ECO:0007669"/>
    <property type="project" value="TreeGrafter"/>
</dbReference>
<feature type="domain" description="Glycoside hydrolase family 65 C-terminal" evidence="3">
    <location>
        <begin position="925"/>
        <end position="988"/>
    </location>
</feature>
<dbReference type="Pfam" id="PF03636">
    <property type="entry name" value="Glyco_hydro_65N"/>
    <property type="match status" value="1"/>
</dbReference>
<accession>A0A0A6VMJ0</accession>
<dbReference type="RefSeq" id="WP_035930218.1">
    <property type="nucleotide sequence ID" value="NZ_JSUH01000020.1"/>
</dbReference>
<keyword evidence="1" id="KW-0326">Glycosidase</keyword>
<protein>
    <submittedName>
        <fullName evidence="5">Beta-phosphoglucomutase</fullName>
    </submittedName>
</protein>
<name>A0A0A6VMJ0_KOCRO</name>
<evidence type="ECO:0000313" key="6">
    <source>
        <dbReference type="Proteomes" id="UP000030466"/>
    </source>
</evidence>
<feature type="domain" description="Glycoside hydrolase family 65 central catalytic" evidence="2">
    <location>
        <begin position="520"/>
        <end position="915"/>
    </location>
</feature>
<dbReference type="Gene3D" id="2.70.98.40">
    <property type="entry name" value="Glycoside hydrolase, family 65, N-terminal domain"/>
    <property type="match status" value="1"/>
</dbReference>
<evidence type="ECO:0000256" key="1">
    <source>
        <dbReference type="ARBA" id="ARBA00023295"/>
    </source>
</evidence>
<dbReference type="EMBL" id="JSUH01000020">
    <property type="protein sequence ID" value="KHD96310.1"/>
    <property type="molecule type" value="Genomic_DNA"/>
</dbReference>
<sequence>MSGVLEQPAVHGRSTYGAVVLALAPAGAAPGPADTARAGDDAALVPIRPAGGVLHPRHEAGAAELFARLRAEGVLTALVTTHPELGAGPPADIVVAADPPRDGTAGRDGPDPHPPAASLLLASRRLAVEPEHIVVVSDSDRLVRTAVTHGFGLVVGLDGAGRRGRLLAAGAHLVVDDLTDLDIPVATAPGDSDWAGGCGGGSPWNLTYASLDPPREGMRESLCTLGNGYMAVRGAASESRADGTHYPGTYLAGVYNRLRSEAAGLVLEHEDLVNAPNWLLVQYRVQDGYWFEPTPDNVLEHHQDLDLRTGVLTRTLRFRDEAGRTTRVTTRRFVSQDQRHLAGQETVFEAEDWSGTLTVRSLVDADVRNRNVAEHAALAGRHLADARLEDLGHGTARVEVATSWSGVRIAVAARTRVLRSGTEDRLLSRVPSRPAPGVVGHELRLRMDPGRAVRVEKVVALVTSQDRAIATPAHAASTLLERAGGFDELLSAHVVAWQALWSAFAVATDAGGQQGLAVNLNTFHVLQSVAAAHPDLDAGVPPRGLHGEGYRGHVFWDEMFVYPMLTLRRPEWTRALLAYRYRRLPEARAAARAAGHEGAMFPWQSGSDGREETPRALFNPRTGRWIPDHSRLQRHVGLAVAHSVWQYYQATGDTRFLIEQGAELVVEIARFFSSLAVHDPEDDRYVITGVMGPDEFHDGAPGAPGSGLRNNAYTNVMTAWLLARAVEMVERLGQDYGGPLWRRLGLREDEVARWERVRTRLRVPFLAGGVLAQFEGYEELPELAWEDYRARYGYIGRLDLILDAEGRSTNDYRLAKQADVLMLLYLFSAEELRELLGQMGYDFPAEAVRATVAFYCDRSSHGSTLSNVVHSWVEARRDRPSSWSFLTRALNSDLVDAQGDTVREGVHLGAMAGSVDILTRCYTGLEVRDDMLWLHPAIPPQLPKVSFSISYRDQPIQVEVTRAGLRLYLAPGPAEPVRVNVDGEVHELAAGQIRHFPVAVTDA</sequence>
<dbReference type="InterPro" id="IPR011013">
    <property type="entry name" value="Gal_mutarotase_sf_dom"/>
</dbReference>
<dbReference type="SUPFAM" id="SSF74650">
    <property type="entry name" value="Galactose mutarotase-like"/>
    <property type="match status" value="1"/>
</dbReference>
<dbReference type="PANTHER" id="PTHR11051:SF8">
    <property type="entry name" value="PROTEIN-GLUCOSYLGALACTOSYLHYDROXYLYSINE GLUCOSIDASE"/>
    <property type="match status" value="1"/>
</dbReference>
<dbReference type="Proteomes" id="UP000030466">
    <property type="component" value="Unassembled WGS sequence"/>
</dbReference>
<dbReference type="InterPro" id="IPR037018">
    <property type="entry name" value="GH65_N"/>
</dbReference>
<dbReference type="SUPFAM" id="SSF56784">
    <property type="entry name" value="HAD-like"/>
    <property type="match status" value="1"/>
</dbReference>
<dbReference type="SUPFAM" id="SSF48208">
    <property type="entry name" value="Six-hairpin glycosidases"/>
    <property type="match status" value="1"/>
</dbReference>
<evidence type="ECO:0000259" key="3">
    <source>
        <dbReference type="Pfam" id="PF03633"/>
    </source>
</evidence>
<dbReference type="GO" id="GO:0005975">
    <property type="term" value="P:carbohydrate metabolic process"/>
    <property type="evidence" value="ECO:0007669"/>
    <property type="project" value="InterPro"/>
</dbReference>
<dbReference type="Gene3D" id="1.50.10.10">
    <property type="match status" value="1"/>
</dbReference>
<dbReference type="GO" id="GO:0016757">
    <property type="term" value="F:glycosyltransferase activity"/>
    <property type="evidence" value="ECO:0007669"/>
    <property type="project" value="UniProtKB-ARBA"/>
</dbReference>
<dbReference type="OrthoDB" id="9816160at2"/>
<reference evidence="5 6" key="1">
    <citation type="journal article" date="2003" name="Int. J. Syst. Evol. Microbiol.">
        <title>Kocuria polaris sp. nov., an orange-pigmented psychrophilic bacterium isolated from an Antarctic cyanobacterial mat sample.</title>
        <authorList>
            <person name="Reddy G.S."/>
            <person name="Prakash J.S."/>
            <person name="Prabahar V."/>
            <person name="Matsumoto G.I."/>
            <person name="Stackebrandt E."/>
            <person name="Shivaji S."/>
        </authorList>
    </citation>
    <scope>NUCLEOTIDE SEQUENCE [LARGE SCALE GENOMIC DNA]</scope>
    <source>
        <strain evidence="5 6">CMS 76or</strain>
    </source>
</reference>
<dbReference type="InterPro" id="IPR005196">
    <property type="entry name" value="Glyco_hydro_65_N"/>
</dbReference>
<gene>
    <name evidence="5" type="ORF">GY22_16230</name>
</gene>
<dbReference type="FunFam" id="1.50.10.10:FF:000053">
    <property type="entry name" value="Putative glycosyl hydrolase"/>
    <property type="match status" value="1"/>
</dbReference>
<keyword evidence="6" id="KW-1185">Reference proteome</keyword>
<dbReference type="InterPro" id="IPR012341">
    <property type="entry name" value="6hp_glycosidase-like_sf"/>
</dbReference>
<dbReference type="PANTHER" id="PTHR11051">
    <property type="entry name" value="GLYCOSYL HYDROLASE-RELATED"/>
    <property type="match status" value="1"/>
</dbReference>
<keyword evidence="1" id="KW-0378">Hydrolase</keyword>
<dbReference type="InterPro" id="IPR005194">
    <property type="entry name" value="Glyco_hydro_65_C"/>
</dbReference>
<evidence type="ECO:0000259" key="2">
    <source>
        <dbReference type="Pfam" id="PF03632"/>
    </source>
</evidence>
<proteinExistence type="predicted"/>
<dbReference type="GO" id="GO:0030246">
    <property type="term" value="F:carbohydrate binding"/>
    <property type="evidence" value="ECO:0007669"/>
    <property type="project" value="InterPro"/>
</dbReference>
<dbReference type="InterPro" id="IPR023214">
    <property type="entry name" value="HAD_sf"/>
</dbReference>
<organism evidence="5 6">
    <name type="scientific">Kocuria rosea subsp. polaris</name>
    <dbReference type="NCBI Taxonomy" id="136273"/>
    <lineage>
        <taxon>Bacteria</taxon>
        <taxon>Bacillati</taxon>
        <taxon>Actinomycetota</taxon>
        <taxon>Actinomycetes</taxon>
        <taxon>Micrococcales</taxon>
        <taxon>Micrococcaceae</taxon>
        <taxon>Kocuria</taxon>
    </lineage>
</organism>
<evidence type="ECO:0000313" key="5">
    <source>
        <dbReference type="EMBL" id="KHD96310.1"/>
    </source>
</evidence>
<dbReference type="Gene3D" id="2.60.420.10">
    <property type="entry name" value="Maltose phosphorylase, domain 3"/>
    <property type="match status" value="1"/>
</dbReference>
<dbReference type="Pfam" id="PF03632">
    <property type="entry name" value="Glyco_hydro_65m"/>
    <property type="match status" value="1"/>
</dbReference>
<evidence type="ECO:0000259" key="4">
    <source>
        <dbReference type="Pfam" id="PF03636"/>
    </source>
</evidence>
<dbReference type="AlphaFoldDB" id="A0A0A6VMJ0"/>
<dbReference type="Pfam" id="PF03633">
    <property type="entry name" value="Glyco_hydro_65C"/>
    <property type="match status" value="1"/>
</dbReference>
<dbReference type="Gene3D" id="3.40.50.1000">
    <property type="entry name" value="HAD superfamily/HAD-like"/>
    <property type="match status" value="1"/>
</dbReference>
<dbReference type="InterPro" id="IPR008928">
    <property type="entry name" value="6-hairpin_glycosidase_sf"/>
</dbReference>
<dbReference type="InterPro" id="IPR036412">
    <property type="entry name" value="HAD-like_sf"/>
</dbReference>
<comment type="caution">
    <text evidence="5">The sequence shown here is derived from an EMBL/GenBank/DDBJ whole genome shotgun (WGS) entry which is preliminary data.</text>
</comment>
<dbReference type="InterPro" id="IPR005195">
    <property type="entry name" value="Glyco_hydro_65_M"/>
</dbReference>
<feature type="domain" description="Glycoside hydrolase family 65 N-terminal" evidence="4">
    <location>
        <begin position="208"/>
        <end position="465"/>
    </location>
</feature>